<dbReference type="GO" id="GO:0009307">
    <property type="term" value="P:DNA restriction-modification system"/>
    <property type="evidence" value="ECO:0007669"/>
    <property type="project" value="InterPro"/>
</dbReference>
<dbReference type="RefSeq" id="WP_092013724.1">
    <property type="nucleotide sequence ID" value="NZ_FOXH01000003.1"/>
</dbReference>
<dbReference type="EMBL" id="FOXH01000003">
    <property type="protein sequence ID" value="SFP41052.1"/>
    <property type="molecule type" value="Genomic_DNA"/>
</dbReference>
<proteinExistence type="predicted"/>
<sequence>MQIPIENIYFLLAYAWDKLKEAEFVNVSADNKTNVLQLLTYTFLNGSKRLCKKGLIRDYISQNDLYNGIKGKFDLTNTLKSNALGKGAAICHFDELSGNILPNQLIKSTLVQIQKIKIIPSLNKEISQVLIHFSEVDYIPVSSHLFSKARSGYNDPFYAFLLNICELLHENLQIESKSGKYLFRDFTKDERQMAKLFEAFVRNFYKIELRDFIVKREDLHWQLKSSLENVKFLPKMQTDITLINGNRKVIIDTKFYKETLQKNFNTQKIHSENLFQLFTYLKNQNNPTCEGILLYPTVEHSLSLSYYYNSHQIRIETINLNQPWQKIHEDLLSMILK</sequence>
<name>A0A1I5Q4B5_9BACT</name>
<dbReference type="PANTHER" id="PTHR38733">
    <property type="entry name" value="PROTEIN MCRC"/>
    <property type="match status" value="1"/>
</dbReference>
<dbReference type="Pfam" id="PF10117">
    <property type="entry name" value="McrBC"/>
    <property type="match status" value="1"/>
</dbReference>
<organism evidence="1 2">
    <name type="scientific">Pseudarcicella hirudinis</name>
    <dbReference type="NCBI Taxonomy" id="1079859"/>
    <lineage>
        <taxon>Bacteria</taxon>
        <taxon>Pseudomonadati</taxon>
        <taxon>Bacteroidota</taxon>
        <taxon>Cytophagia</taxon>
        <taxon>Cytophagales</taxon>
        <taxon>Flectobacillaceae</taxon>
        <taxon>Pseudarcicella</taxon>
    </lineage>
</organism>
<gene>
    <name evidence="1" type="ORF">SAMN04515674_10310</name>
</gene>
<reference evidence="1 2" key="1">
    <citation type="submission" date="2016-10" db="EMBL/GenBank/DDBJ databases">
        <authorList>
            <person name="de Groot N.N."/>
        </authorList>
    </citation>
    <scope>NUCLEOTIDE SEQUENCE [LARGE SCALE GENOMIC DNA]</scope>
    <source>
        <strain evidence="2">E92,LMG 26720,CCM 7988</strain>
    </source>
</reference>
<dbReference type="InterPro" id="IPR014407">
    <property type="entry name" value="McrC_bac"/>
</dbReference>
<dbReference type="OrthoDB" id="9786961at2"/>
<dbReference type="Proteomes" id="UP000199306">
    <property type="component" value="Unassembled WGS sequence"/>
</dbReference>
<protein>
    <submittedName>
        <fullName evidence="1">5-methylcytosine-specific restriction enzyme subunit McrC</fullName>
    </submittedName>
</protein>
<dbReference type="PANTHER" id="PTHR38733:SF1">
    <property type="entry name" value="TYPE IV METHYL-DIRECTED RESTRICTION ENZYME ECOKMCRBC"/>
    <property type="match status" value="1"/>
</dbReference>
<keyword evidence="2" id="KW-1185">Reference proteome</keyword>
<dbReference type="AlphaFoldDB" id="A0A1I5Q4B5"/>
<evidence type="ECO:0000313" key="2">
    <source>
        <dbReference type="Proteomes" id="UP000199306"/>
    </source>
</evidence>
<dbReference type="PIRSF" id="PIRSF003109">
    <property type="entry name" value="McrC"/>
    <property type="match status" value="1"/>
</dbReference>
<dbReference type="InterPro" id="IPR019292">
    <property type="entry name" value="McrC"/>
</dbReference>
<dbReference type="STRING" id="1079859.SAMN04515674_10310"/>
<evidence type="ECO:0000313" key="1">
    <source>
        <dbReference type="EMBL" id="SFP41052.1"/>
    </source>
</evidence>
<accession>A0A1I5Q4B5</accession>